<evidence type="ECO:0000313" key="2">
    <source>
        <dbReference type="EMBL" id="GBB94135.1"/>
    </source>
</evidence>
<dbReference type="InterPro" id="IPR011990">
    <property type="entry name" value="TPR-like_helical_dom_sf"/>
</dbReference>
<proteinExistence type="predicted"/>
<reference evidence="2 4" key="1">
    <citation type="submission" date="2017-11" db="EMBL/GenBank/DDBJ databases">
        <title>The genome of Rhizophagus clarus HR1 reveals common genetic basis of auxotrophy among arbuscular mycorrhizal fungi.</title>
        <authorList>
            <person name="Kobayashi Y."/>
        </authorList>
    </citation>
    <scope>NUCLEOTIDE SEQUENCE [LARGE SCALE GENOMIC DNA]</scope>
    <source>
        <strain evidence="2 4">HR1</strain>
    </source>
</reference>
<dbReference type="PANTHER" id="PTHR21529">
    <property type="entry name" value="MAMMARY TURMOR VIRUS RECEPTOR HOMOLOG 1, 2 MTVR1, 2"/>
    <property type="match status" value="1"/>
</dbReference>
<feature type="coiled-coil region" evidence="1">
    <location>
        <begin position="1656"/>
        <end position="1704"/>
    </location>
</feature>
<dbReference type="Proteomes" id="UP000247702">
    <property type="component" value="Unassembled WGS sequence"/>
</dbReference>
<evidence type="ECO:0000313" key="4">
    <source>
        <dbReference type="Proteomes" id="UP000247702"/>
    </source>
</evidence>
<dbReference type="Proteomes" id="UP000615446">
    <property type="component" value="Unassembled WGS sequence"/>
</dbReference>
<feature type="coiled-coil region" evidence="1">
    <location>
        <begin position="1140"/>
        <end position="1167"/>
    </location>
</feature>
<dbReference type="InterPro" id="IPR039904">
    <property type="entry name" value="TRANK1"/>
</dbReference>
<evidence type="ECO:0008006" key="5">
    <source>
        <dbReference type="Google" id="ProtNLM"/>
    </source>
</evidence>
<organism evidence="2 4">
    <name type="scientific">Rhizophagus clarus</name>
    <dbReference type="NCBI Taxonomy" id="94130"/>
    <lineage>
        <taxon>Eukaryota</taxon>
        <taxon>Fungi</taxon>
        <taxon>Fungi incertae sedis</taxon>
        <taxon>Mucoromycota</taxon>
        <taxon>Glomeromycotina</taxon>
        <taxon>Glomeromycetes</taxon>
        <taxon>Glomerales</taxon>
        <taxon>Glomeraceae</taxon>
        <taxon>Rhizophagus</taxon>
    </lineage>
</organism>
<dbReference type="SUPFAM" id="SSF48452">
    <property type="entry name" value="TPR-like"/>
    <property type="match status" value="1"/>
</dbReference>
<comment type="caution">
    <text evidence="2">The sequence shown here is derived from an EMBL/GenBank/DDBJ whole genome shotgun (WGS) entry which is preliminary data.</text>
</comment>
<protein>
    <recommendedName>
        <fullName evidence="5">UvrD-like helicase ATP-binding domain-containing protein</fullName>
    </recommendedName>
</protein>
<name>A0A2Z6QX62_9GLOM</name>
<keyword evidence="4" id="KW-1185">Reference proteome</keyword>
<dbReference type="Gene3D" id="3.40.50.300">
    <property type="entry name" value="P-loop containing nucleotide triphosphate hydrolases"/>
    <property type="match status" value="2"/>
</dbReference>
<dbReference type="OrthoDB" id="3156807at2759"/>
<evidence type="ECO:0000256" key="1">
    <source>
        <dbReference type="SAM" id="Coils"/>
    </source>
</evidence>
<sequence length="2299" mass="271064">MDATPLIKLLDDYDEKNSDDDEKKLNDLLKRCLNESNSDLNEFIIKLSNSFDNYLPKLQTFTSYLCNKYLQFSPNAKLERNILLAKFISRLITNVIKENLQKFDLLGFSELLHNCVELLWWAGIKENNKPNSIINTIKIIFSAIMGANILDVLISEIYGYYCLKRLLFDFNMINQIEQTELLKAVDIVADLLVKCPEHINDLSLSKGFSVYKACTALLRTLSNYQGVEQVLLVNRKNSLPPTFKVDDKGKHWNRRRAVSNNSLTVEDEQHLALLGMKMPQKPPDLPHFLRALEQQKIDSFKDLVEFFPCISCHKQALIHFYPEKYYSFEDESAPSRCFHLPFEFNEDDKLGPWDILLSEDTIKDLQHLESRPDVIKSIMQKLGQMSSGKWDEHEFQRIAMRTIVETQPRVHSIIPIYEIVLSNSGLKILWQVDYGFTIRSNSLTQLIRIWAITDNKEQIDKVLDDLIIVHQVYTLKQRNWCIRRMVEVNLTLPMILGDGEDTGSSEDRVYSSRTEEELLMVHKMLVTNKFVPLSTNLYKSLVFGGLKFTFQVSKKEYEIINYPTSAIVIGRSGTGKTTCIVFRQIASYLNSQLYKSPSLCDNNINFYKRQIFITMSSKLRYHVKKYFNRLRESAELAGKKMTKREFREYNEKKERGEYVPTLTMHEEKDEEKELNQIPNTFNYMQLTDKYFPLFITFEKFFKMLQGTYGIKNQDLIIQEKLNADNIDSYDKEKERFNCWSSINTTDDTQDKNFVSYNRFRKKYWPSLNDYCNQKFDCELVYSEFSIIKGTNPDVDFLSREDYIDVSIKKYPVFCYNRDQIYDLFLHYEKMKKRNHEYDSMDRTLAIFRYAKKKSLGSLHIHEVYIDECQDNHIVSLALILKVFNRASSVFFAGDIAQCIAKGSSFRFQDLQALMYQWELTRKHNNILKPKIFELNVNYRSHNGILKLAASVVKLIERFFPNSIDQLPPERSEVDGPQPIIIDGFQEKYFNTFMSNRSDEPTFTYDICREMKCRKRRKQNSFVEFGADQVIIVRDEVVKARVIKLVGKGAMVLTVLEAKGMEFNDVLLYNFFTDSPACRKWRVILSAVRKNSEHVPAFSYEKHYILSSELKNLYVAVTRARRNIWICDTNTEYSKPIREYWERWKEDLKESREKIREAEDRKTNQKLVRVEILSNLAEVKTYFSNLAKKSSSDEWNIKGIDYFEQRNYGQAIFCFIKSGNEESRRLSYAYYLRQIARDSKDDSNDSVIKLNFTSAAEAFKECSRPTEAALCYQEINMYEEAGEIYAEQGMFEPAAYNYRKAKKYLKAGRYFEKVEMYDDAAFAYNESHLYEIAANFILRCKQQIESKTFRQVARHIKDDYHSNAISYGKYDEAIYMYERLIDDNNGDDISETLEFILYICRIDMLKETIIGITNHNTLQKYLIKAKEFIMEFESRLTSKSKKWSNLIEEFNLYSAYLDKDVDKVYKCIRFFRRYKEIATEFHAINIWLQILTQSSDIQDKLHYERLLCLQRICVLAFPYIKTISNKNSDQNFEDIFCIRKVSNLQKRQIPSGNPLQSYFVNDMHKSKIENVEEKRNDQHIYDVNDVHERILKCLIPHIFEHIQIADQKGRDIPDISYQICYKFTSCEESVCQRHHVIPTPSILHQRLILVRLQYTVMINVNELENLHSEQIKELENRRFNNDKQIKELGEQIKELEKLCLNVKQISSLANFRIQIKTLKDHLPIINERIKKLENHRLLVNEQIKTFYSLQKWWAERLVNIHIRYQSPQISCPEITHMVLANFPEYTRKIFIDYARKTWLVDSKNVNNFEVILKCMFILQRLQGRHGIDKLTLEMTKTKNILHPKDLPIGFEYYNGHNKAIPVGNRLSSFFFQLYLNNVKSAISNIIIFTQYAIDNTQLVNIVTFDAFNDLVSLIEFTTSLIFTIKPGYCDFCIPRGFLVNYFEAFTVEPLIPNNRHNHDRKYYLDMIKNSFEQAQQLLNLLIYEEHVYLSIILRLIRLLILICLNEPNYATKINIFFKYLYHRVFSTKIKKYLEKKSLEQLINVLCSDLNETGCDSLVIVHHNCVKRAQVLSKFSNVEKNGIKKLTYRSIKDFHSALQQIKSPVNIQEKVAIENSLQVWYSEIRNLPQSQQAIGKIQGWFRRVHKRAKSRQPGYDPTPNKIYNDMMAFCKKIAKFSKEINKESVGIYNILLRGQTVDVIVRLIRLKAFINNCSPDLNESKRLLELKNELREHHYKKVEESLKSLSITENSAKHKEINIEWLKNELQQAEDIIDQFQKWVDKYEVEVNASHINKISQKKEF</sequence>
<gene>
    <name evidence="3" type="ORF">RCL2_000046100</name>
    <name evidence="2" type="ORF">RclHR1_00230013</name>
</gene>
<accession>A0A2Z6QX62</accession>
<reference evidence="3" key="2">
    <citation type="submission" date="2019-10" db="EMBL/GenBank/DDBJ databases">
        <title>Conservation and host-specific expression of non-tandemly repeated heterogenous ribosome RNA gene in arbuscular mycorrhizal fungi.</title>
        <authorList>
            <person name="Maeda T."/>
            <person name="Kobayashi Y."/>
            <person name="Nakagawa T."/>
            <person name="Ezawa T."/>
            <person name="Yamaguchi K."/>
            <person name="Bino T."/>
            <person name="Nishimoto Y."/>
            <person name="Shigenobu S."/>
            <person name="Kawaguchi M."/>
        </authorList>
    </citation>
    <scope>NUCLEOTIDE SEQUENCE</scope>
    <source>
        <strain evidence="3">HR1</strain>
    </source>
</reference>
<dbReference type="STRING" id="94130.A0A2Z6QX62"/>
<keyword evidence="1" id="KW-0175">Coiled coil</keyword>
<dbReference type="SUPFAM" id="SSF52540">
    <property type="entry name" value="P-loop containing nucleoside triphosphate hydrolases"/>
    <property type="match status" value="1"/>
</dbReference>
<dbReference type="EMBL" id="BLAL01000004">
    <property type="protein sequence ID" value="GES72919.1"/>
    <property type="molecule type" value="Genomic_DNA"/>
</dbReference>
<evidence type="ECO:0000313" key="3">
    <source>
        <dbReference type="EMBL" id="GES72919.1"/>
    </source>
</evidence>
<dbReference type="EMBL" id="BEXD01001446">
    <property type="protein sequence ID" value="GBB94135.1"/>
    <property type="molecule type" value="Genomic_DNA"/>
</dbReference>
<dbReference type="Gene3D" id="1.25.40.10">
    <property type="entry name" value="Tetratricopeptide repeat domain"/>
    <property type="match status" value="1"/>
</dbReference>
<dbReference type="PANTHER" id="PTHR21529:SF4">
    <property type="entry name" value="TPR AND ANKYRIN REPEAT-CONTAINING PROTEIN 1"/>
    <property type="match status" value="1"/>
</dbReference>
<dbReference type="InterPro" id="IPR027417">
    <property type="entry name" value="P-loop_NTPase"/>
</dbReference>